<dbReference type="eggNOG" id="COG5492">
    <property type="taxonomic scope" value="Bacteria"/>
</dbReference>
<name>G5SVD4_9BACT</name>
<evidence type="ECO:0000313" key="2">
    <source>
        <dbReference type="Proteomes" id="UP000003598"/>
    </source>
</evidence>
<reference evidence="1 2" key="1">
    <citation type="submission" date="2011-03" db="EMBL/GenBank/DDBJ databases">
        <authorList>
            <person name="Weinstock G."/>
            <person name="Sodergren E."/>
            <person name="Clifton S."/>
            <person name="Fulton L."/>
            <person name="Fulton B."/>
            <person name="Courtney L."/>
            <person name="Fronick C."/>
            <person name="Harrison M."/>
            <person name="Strong C."/>
            <person name="Farmer C."/>
            <person name="Delahaunty K."/>
            <person name="Markovic C."/>
            <person name="Hall O."/>
            <person name="Minx P."/>
            <person name="Tomlinson C."/>
            <person name="Mitreva M."/>
            <person name="Hou S."/>
            <person name="Chen J."/>
            <person name="Wollam A."/>
            <person name="Pepin K.H."/>
            <person name="Johnson M."/>
            <person name="Bhonagiri V."/>
            <person name="Zhang X."/>
            <person name="Suruliraj S."/>
            <person name="Warren W."/>
            <person name="Chinwalla A."/>
            <person name="Mardis E.R."/>
            <person name="Wilson R.K."/>
        </authorList>
    </citation>
    <scope>NUCLEOTIDE SEQUENCE [LARGE SCALE GENOMIC DNA]</scope>
    <source>
        <strain evidence="1 2">YIT 11840</strain>
    </source>
</reference>
<dbReference type="PATRIC" id="fig|762968.3.peg.2919"/>
<dbReference type="STRING" id="762968.HMPREF9441_03308"/>
<dbReference type="Gene3D" id="2.160.20.110">
    <property type="match status" value="1"/>
</dbReference>
<evidence type="ECO:0008006" key="3">
    <source>
        <dbReference type="Google" id="ProtNLM"/>
    </source>
</evidence>
<sequence length="748" mass="80461">MAVNNEEWLFMKVSWKKIIRIFGIKEMDGMKTSRLFHGVALLAIGVLASCSQDEVVGGKEGRLSVPLVFTAGTPSTRTQLVNGTQVYWTKGDAISVMDEDMGKNYRFSTGGSGMLVTFEGEAPAVETYYAVYPYTEKAFYIPYYQTLSALALSADQQAVDGTFATGLNMSWATAKSSDMVFQFHNITALVKFSLSGKLLPGIETITLTGNRGEALAYGEFEWSLKDDALGARTASPSSTITLHAPEGGFKTDVNYYFTIVPGVDVFQKGLVVTCNDKDGHALMTKSSDKAIEVKSGKILNIGSIEVNGEPEDGYEVVDGTWWVYNAKGLKAWAEQANEGKTYLDVRLVNDIDLTGVEWEPVGNIDNPYLGTFDGNGKTITGLKLNSSVHYVGFFGALAKGSEVKGLTFKNAEAMATDDASYCGILAGSCCGSVTGVNLDGAKVGGYAIGGLIGSLGYGSTNGGTLEDARITGKLELDGRVGQEKSDKTAGGAVGSAVYYSTRIRNVTVEADFTFTGASEHTFERVGLLVGYMHLSDVENCHVVLVNDVQVNTCNLGGIVGEMEQVCGITASSISAKQNWADLASLFADEVYHTVGGVVGKCRYNNTVSGCYVAGVRLVSNSGRYNTMAGIVADLDEMGTVNSCYFNGMISKKENSLENRLGAIVSKKTNPATFIECYWYSPTAGLKDTYDGNEAEISEASPEYWVNYAENMNNELAKLNVGKAYEYVENTLGNKENVPLVIRKKVVEE</sequence>
<organism evidence="1 2">
    <name type="scientific">Paraprevotella clara YIT 11840</name>
    <dbReference type="NCBI Taxonomy" id="762968"/>
    <lineage>
        <taxon>Bacteria</taxon>
        <taxon>Pseudomonadati</taxon>
        <taxon>Bacteroidota</taxon>
        <taxon>Bacteroidia</taxon>
        <taxon>Bacteroidales</taxon>
        <taxon>Prevotellaceae</taxon>
        <taxon>Paraprevotella</taxon>
    </lineage>
</organism>
<evidence type="ECO:0000313" key="1">
    <source>
        <dbReference type="EMBL" id="EHG98789.1"/>
    </source>
</evidence>
<accession>G5SVD4</accession>
<dbReference type="EMBL" id="AFFY01000054">
    <property type="protein sequence ID" value="EHG98789.1"/>
    <property type="molecule type" value="Genomic_DNA"/>
</dbReference>
<protein>
    <recommendedName>
        <fullName evidence="3">GLUG domain-containing protein</fullName>
    </recommendedName>
</protein>
<comment type="caution">
    <text evidence="1">The sequence shown here is derived from an EMBL/GenBank/DDBJ whole genome shotgun (WGS) entry which is preliminary data.</text>
</comment>
<proteinExistence type="predicted"/>
<keyword evidence="2" id="KW-1185">Reference proteome</keyword>
<dbReference type="CDD" id="cd13120">
    <property type="entry name" value="BF2867_like_N"/>
    <property type="match status" value="1"/>
</dbReference>
<dbReference type="Proteomes" id="UP000003598">
    <property type="component" value="Unassembled WGS sequence"/>
</dbReference>
<gene>
    <name evidence="1" type="ORF">HMPREF9441_03308</name>
</gene>
<dbReference type="OrthoDB" id="9776533at2"/>
<dbReference type="HOGENOM" id="CLU_401615_0_0_10"/>
<dbReference type="AlphaFoldDB" id="G5SVD4"/>